<proteinExistence type="predicted"/>
<organism evidence="1 2">
    <name type="scientific">Portunus trituberculatus</name>
    <name type="common">Swimming crab</name>
    <name type="synonym">Neptunus trituberculatus</name>
    <dbReference type="NCBI Taxonomy" id="210409"/>
    <lineage>
        <taxon>Eukaryota</taxon>
        <taxon>Metazoa</taxon>
        <taxon>Ecdysozoa</taxon>
        <taxon>Arthropoda</taxon>
        <taxon>Crustacea</taxon>
        <taxon>Multicrustacea</taxon>
        <taxon>Malacostraca</taxon>
        <taxon>Eumalacostraca</taxon>
        <taxon>Eucarida</taxon>
        <taxon>Decapoda</taxon>
        <taxon>Pleocyemata</taxon>
        <taxon>Brachyura</taxon>
        <taxon>Eubrachyura</taxon>
        <taxon>Portunoidea</taxon>
        <taxon>Portunidae</taxon>
        <taxon>Portuninae</taxon>
        <taxon>Portunus</taxon>
    </lineage>
</organism>
<dbReference type="Proteomes" id="UP000324222">
    <property type="component" value="Unassembled WGS sequence"/>
</dbReference>
<accession>A0A5B7J5G0</accession>
<comment type="caution">
    <text evidence="1">The sequence shown here is derived from an EMBL/GenBank/DDBJ whole genome shotgun (WGS) entry which is preliminary data.</text>
</comment>
<name>A0A5B7J5G0_PORTR</name>
<keyword evidence="2" id="KW-1185">Reference proteome</keyword>
<evidence type="ECO:0000313" key="1">
    <source>
        <dbReference type="EMBL" id="MPC91422.1"/>
    </source>
</evidence>
<dbReference type="EMBL" id="VSRR010087719">
    <property type="protein sequence ID" value="MPC91422.1"/>
    <property type="molecule type" value="Genomic_DNA"/>
</dbReference>
<dbReference type="AlphaFoldDB" id="A0A5B7J5G0"/>
<evidence type="ECO:0000313" key="2">
    <source>
        <dbReference type="Proteomes" id="UP000324222"/>
    </source>
</evidence>
<gene>
    <name evidence="1" type="ORF">E2C01_086458</name>
</gene>
<sequence length="75" mass="8138">MECDAREVDGSLRVAGVGADSAKGFFQCCHDVVVVVSVSPWIPHQVRVKSSVTAQALLSLVNQQDGNYNPDFYLI</sequence>
<reference evidence="1 2" key="1">
    <citation type="submission" date="2019-05" db="EMBL/GenBank/DDBJ databases">
        <title>Another draft genome of Portunus trituberculatus and its Hox gene families provides insights of decapod evolution.</title>
        <authorList>
            <person name="Jeong J.-H."/>
            <person name="Song I."/>
            <person name="Kim S."/>
            <person name="Choi T."/>
            <person name="Kim D."/>
            <person name="Ryu S."/>
            <person name="Kim W."/>
        </authorList>
    </citation>
    <scope>NUCLEOTIDE SEQUENCE [LARGE SCALE GENOMIC DNA]</scope>
    <source>
        <tissue evidence="1">Muscle</tissue>
    </source>
</reference>
<protein>
    <submittedName>
        <fullName evidence="1">Uncharacterized protein</fullName>
    </submittedName>
</protein>